<keyword evidence="2" id="KW-0812">Transmembrane</keyword>
<evidence type="ECO:0000259" key="3">
    <source>
        <dbReference type="Pfam" id="PF01471"/>
    </source>
</evidence>
<proteinExistence type="predicted"/>
<dbReference type="InterPro" id="IPR002477">
    <property type="entry name" value="Peptidoglycan-bd-like"/>
</dbReference>
<evidence type="ECO:0000313" key="5">
    <source>
        <dbReference type="Proteomes" id="UP001185659"/>
    </source>
</evidence>
<feature type="transmembrane region" description="Helical" evidence="2">
    <location>
        <begin position="248"/>
        <end position="267"/>
    </location>
</feature>
<dbReference type="Gene3D" id="1.10.101.10">
    <property type="entry name" value="PGBD-like superfamily/PGBD"/>
    <property type="match status" value="1"/>
</dbReference>
<reference evidence="4 5" key="1">
    <citation type="submission" date="2023-10" db="EMBL/GenBank/DDBJ databases">
        <authorList>
            <person name="Venkata Ramana C."/>
            <person name="Sasikala C."/>
            <person name="Dhurka M."/>
        </authorList>
    </citation>
    <scope>NUCLEOTIDE SEQUENCE [LARGE SCALE GENOMIC DNA]</scope>
    <source>
        <strain evidence="4 5">KCTC 32151</strain>
    </source>
</reference>
<sequence length="307" mass="33610">MTWRLARSLGRLREQINAAAPLRSKASDGTIGDAAHASRSSDHNPWVKDGATGVVTALDITHDPAAGVDIQKLADALVTSKDRRIKYIICNGRIVSGSGQKQPAWKWRAYGGSNPHSRHIHISVKASKALYDDERDWRFDTAEIAELAPSESVLRNGSHGPFVKELQENLARLGYVIRADGRFGNETDRVVRMFQRQKGLKVDGWAGPRTLDAVGRAIAELASKPKIEAARENAREQAAEQVERKTGWWQNVTGFFGAGSVGGGLLWGVDWQTLVVITGAAILVMLLIVLLRRQIVAAVRDIREGLA</sequence>
<evidence type="ECO:0000256" key="1">
    <source>
        <dbReference type="SAM" id="MobiDB-lite"/>
    </source>
</evidence>
<protein>
    <submittedName>
        <fullName evidence="4">Peptidoglycan-binding domain-containing protein</fullName>
    </submittedName>
</protein>
<accession>A0ABU4AJ58</accession>
<evidence type="ECO:0000313" key="4">
    <source>
        <dbReference type="EMBL" id="MDV6226272.1"/>
    </source>
</evidence>
<dbReference type="SUPFAM" id="SSF47090">
    <property type="entry name" value="PGBD-like"/>
    <property type="match status" value="1"/>
</dbReference>
<dbReference type="Pfam" id="PF01471">
    <property type="entry name" value="PG_binding_1"/>
    <property type="match status" value="1"/>
</dbReference>
<name>A0ABU4AJ58_9HYPH</name>
<keyword evidence="5" id="KW-1185">Reference proteome</keyword>
<feature type="domain" description="Peptidoglycan binding-like" evidence="3">
    <location>
        <begin position="160"/>
        <end position="213"/>
    </location>
</feature>
<feature type="region of interest" description="Disordered" evidence="1">
    <location>
        <begin position="23"/>
        <end position="46"/>
    </location>
</feature>
<dbReference type="InterPro" id="IPR036365">
    <property type="entry name" value="PGBD-like_sf"/>
</dbReference>
<dbReference type="EMBL" id="JAWLIP010000003">
    <property type="protein sequence ID" value="MDV6226272.1"/>
    <property type="molecule type" value="Genomic_DNA"/>
</dbReference>
<comment type="caution">
    <text evidence="4">The sequence shown here is derived from an EMBL/GenBank/DDBJ whole genome shotgun (WGS) entry which is preliminary data.</text>
</comment>
<dbReference type="InterPro" id="IPR036366">
    <property type="entry name" value="PGBDSf"/>
</dbReference>
<keyword evidence="2" id="KW-0472">Membrane</keyword>
<organism evidence="4 5">
    <name type="scientific">Nitratireductor aquimarinus</name>
    <dbReference type="NCBI Taxonomy" id="889300"/>
    <lineage>
        <taxon>Bacteria</taxon>
        <taxon>Pseudomonadati</taxon>
        <taxon>Pseudomonadota</taxon>
        <taxon>Alphaproteobacteria</taxon>
        <taxon>Hyphomicrobiales</taxon>
        <taxon>Phyllobacteriaceae</taxon>
        <taxon>Nitratireductor</taxon>
    </lineage>
</organism>
<evidence type="ECO:0000256" key="2">
    <source>
        <dbReference type="SAM" id="Phobius"/>
    </source>
</evidence>
<feature type="transmembrane region" description="Helical" evidence="2">
    <location>
        <begin position="273"/>
        <end position="291"/>
    </location>
</feature>
<gene>
    <name evidence="4" type="ORF">R2G56_08240</name>
</gene>
<dbReference type="RefSeq" id="WP_317560961.1">
    <property type="nucleotide sequence ID" value="NZ_JAWLIP010000003.1"/>
</dbReference>
<dbReference type="Proteomes" id="UP001185659">
    <property type="component" value="Unassembled WGS sequence"/>
</dbReference>
<keyword evidence="2" id="KW-1133">Transmembrane helix</keyword>